<proteinExistence type="predicted"/>
<evidence type="ECO:0000313" key="2">
    <source>
        <dbReference type="EMBL" id="SDQ09565.1"/>
    </source>
</evidence>
<gene>
    <name evidence="2" type="ORF">SAMN05216392_0390</name>
</gene>
<dbReference type="Proteomes" id="UP000182870">
    <property type="component" value="Unassembled WGS sequence"/>
</dbReference>
<protein>
    <submittedName>
        <fullName evidence="2">Uncharacterized protein</fullName>
    </submittedName>
</protein>
<organism evidence="2 3">
    <name type="scientific">Streptococcus equinus</name>
    <name type="common">Streptococcus bovis</name>
    <dbReference type="NCBI Taxonomy" id="1335"/>
    <lineage>
        <taxon>Bacteria</taxon>
        <taxon>Bacillati</taxon>
        <taxon>Bacillota</taxon>
        <taxon>Bacilli</taxon>
        <taxon>Lactobacillales</taxon>
        <taxon>Streptococcaceae</taxon>
        <taxon>Streptococcus</taxon>
    </lineage>
</organism>
<accession>A0A1H0Y396</accession>
<dbReference type="AlphaFoldDB" id="A0A1H0Y396"/>
<feature type="compositionally biased region" description="Polar residues" evidence="1">
    <location>
        <begin position="1"/>
        <end position="26"/>
    </location>
</feature>
<evidence type="ECO:0000313" key="3">
    <source>
        <dbReference type="Proteomes" id="UP000182870"/>
    </source>
</evidence>
<sequence length="41" mass="4854">MNFLDRNTQPQKNTEYLNSKGPTTRQLPEKAFHQQPKPKNK</sequence>
<evidence type="ECO:0000256" key="1">
    <source>
        <dbReference type="SAM" id="MobiDB-lite"/>
    </source>
</evidence>
<dbReference type="EMBL" id="FNKE01000001">
    <property type="protein sequence ID" value="SDQ09565.1"/>
    <property type="molecule type" value="Genomic_DNA"/>
</dbReference>
<reference evidence="2 3" key="1">
    <citation type="submission" date="2016-10" db="EMBL/GenBank/DDBJ databases">
        <authorList>
            <person name="de Groot N.N."/>
        </authorList>
    </citation>
    <scope>NUCLEOTIDE SEQUENCE [LARGE SCALE GENOMIC DNA]</scope>
    <source>
        <strain evidence="2 3">Sb05</strain>
    </source>
</reference>
<feature type="region of interest" description="Disordered" evidence="1">
    <location>
        <begin position="1"/>
        <end position="41"/>
    </location>
</feature>
<name>A0A1H0Y396_STREI</name>